<dbReference type="Proteomes" id="UP000887013">
    <property type="component" value="Unassembled WGS sequence"/>
</dbReference>
<reference evidence="4" key="1">
    <citation type="submission" date="2020-08" db="EMBL/GenBank/DDBJ databases">
        <title>Multicomponent nature underlies the extraordinary mechanical properties of spider dragline silk.</title>
        <authorList>
            <person name="Kono N."/>
            <person name="Nakamura H."/>
            <person name="Mori M."/>
            <person name="Yoshida Y."/>
            <person name="Ohtoshi R."/>
            <person name="Malay A.D."/>
            <person name="Moran D.A.P."/>
            <person name="Tomita M."/>
            <person name="Numata K."/>
            <person name="Arakawa K."/>
        </authorList>
    </citation>
    <scope>NUCLEOTIDE SEQUENCE</scope>
</reference>
<dbReference type="PANTHER" id="PTHR12517">
    <property type="entry name" value="VACUOLAR PROTEIN SORTING-ASSOCIATED PROTEIN 13B"/>
    <property type="match status" value="1"/>
</dbReference>
<feature type="domain" description="Chorein N-terminal" evidence="3">
    <location>
        <begin position="4"/>
        <end position="264"/>
    </location>
</feature>
<protein>
    <submittedName>
        <fullName evidence="4">Vacuolar protein sorting-associated protein 13B</fullName>
    </submittedName>
</protein>
<evidence type="ECO:0000256" key="1">
    <source>
        <dbReference type="ARBA" id="ARBA00022448"/>
    </source>
</evidence>
<dbReference type="InterPro" id="IPR026854">
    <property type="entry name" value="VPS13_N"/>
</dbReference>
<dbReference type="EMBL" id="BMAW01039077">
    <property type="protein sequence ID" value="GFU54396.1"/>
    <property type="molecule type" value="Genomic_DNA"/>
</dbReference>
<organism evidence="4 5">
    <name type="scientific">Nephila pilipes</name>
    <name type="common">Giant wood spider</name>
    <name type="synonym">Nephila maculata</name>
    <dbReference type="NCBI Taxonomy" id="299642"/>
    <lineage>
        <taxon>Eukaryota</taxon>
        <taxon>Metazoa</taxon>
        <taxon>Ecdysozoa</taxon>
        <taxon>Arthropoda</taxon>
        <taxon>Chelicerata</taxon>
        <taxon>Arachnida</taxon>
        <taxon>Araneae</taxon>
        <taxon>Araneomorphae</taxon>
        <taxon>Entelegynae</taxon>
        <taxon>Araneoidea</taxon>
        <taxon>Nephilidae</taxon>
        <taxon>Nephila</taxon>
    </lineage>
</organism>
<gene>
    <name evidence="4" type="primary">VPS13B</name>
    <name evidence="4" type="ORF">NPIL_471141</name>
</gene>
<evidence type="ECO:0000256" key="2">
    <source>
        <dbReference type="SAM" id="MobiDB-lite"/>
    </source>
</evidence>
<keyword evidence="5" id="KW-1185">Reference proteome</keyword>
<feature type="compositionally biased region" description="Basic residues" evidence="2">
    <location>
        <begin position="106"/>
        <end position="117"/>
    </location>
</feature>
<dbReference type="Pfam" id="PF12624">
    <property type="entry name" value="VPS13_N"/>
    <property type="match status" value="1"/>
</dbReference>
<dbReference type="PANTHER" id="PTHR12517:SF0">
    <property type="entry name" value="INTERMEMBRANE LIPID TRANSFER PROTEIN VPS13B"/>
    <property type="match status" value="1"/>
</dbReference>
<evidence type="ECO:0000313" key="4">
    <source>
        <dbReference type="EMBL" id="GFU54396.1"/>
    </source>
</evidence>
<proteinExistence type="predicted"/>
<dbReference type="OrthoDB" id="445152at2759"/>
<sequence length="3858" mass="438032">MFKLESYITPLLLNYVDKYIKNLKPEDSQFSLWGGDAVFCNLDLRLDVLEQELQLPFTFVNGHIHELRIHIPWTKLGSEPVIITINTIECILKLSTENEDTDSDRCKRKKHAASRGLRKPDMSEAPPGYVQSLINRVISNICIICNNVVLKYVEDDIVLSLNIKSVELFNANEKWEKVFVDTNMADTISRKVIFMQDLTVCLDKRDASGKIETYQDPLLYRCSSTWRMYSVYKSPHSKYPSLTRIHMFCESLDFSLTDQQLPMFLRLLYLCIALHNGSNFTSQESKKNHEDCSETRILSSDDELDDTEVLSQDASWGSWAWSFVPDVGVLWNSSSAEEEQEESNMLKSKKIFQFGIYIGKSSCILKHTVVSQDSSCCSSTKYAFSPLMIIKMYGCSMEFTSKGKDFVNVQSGVCGVTVTGLEDCVCGYQDFSTNLNEKHNIFLKSGVPPGSGHAYSFLSSSLFDPLAPENCNQERKYCFNWAEHLSTLTEEVMVQRFPAFAFDYLYELEVPEDWMDKISTITSSFLEDSNWHESATCRLVFGPLCVDVNSSLVHRLQKLMISAQDYDYPYYSLSKKTSVHSVNVDDDILTQMEEFVPVRQYHLTLFKPVLRLSVADHFPYHGSKPDLKKVKKRSSKFLKSIKSPKAFETLFSLELYADCLDFQTSIPMYPNKLIKVVGCLTNPNQFLLHHCYNSNSMKVFGLEVLLHEENSNIFPENTIIQQNCLTFFKKSLTQPEKWNSSEELTLQECTLECSNMHLKLSELEFLALISIYQSWTAKFFNLSGLEKLKIASKESRTCPPILCAEIYGINALYMQKEDLTFMKFSVISLCLKFQNDEQSSTLFHAPESTANLHNGIDSKNTIVENLFCEENKHMFLEVLLQKPRDMTSENLALLVLNISGSTVCLEPAFFEWLSTALFTHVNLDATDITIDSCSSPADFEDASTCSSLTQEASASYSLSKSHSTVLVSTKKVSLHQNIENFLFKYCHFLSYLVLEIEIGSLCCLIPQSTWSVKYSEGFSVLYSWQQAESNEKLIGACVFCLPNIKIKNNNFVSNFLQEVEFTQIIDPFKISQCDKRNEDCFPWTLQMDSCSIYSVEGIVHSKYNFLLCPTTVSATLALSLKNNQNQLALCIHIDSKSVNFNLSAFQAELLVYCFNTVSTFLKFSERVKSWLNYFQLKISDTSEYLGLIPEPNPLDTSMNYRKGNDNDPCKKTSNSEVKSVCVEENKPTQKLTLWIQMTLSKLSVVVLGKLSSSSDHDNFKVQFDAEEIVSSYDFQEVYSKMKMKLSSLSINCFVKPSKTALWRPGPYEGKVIFCSNRVSRNIKSKTATNTGSMGQLSHVKPDNQPFLVATYTQALHSNVKEKLSSNAKQAKIALEEIKYISEIDLKIKSFGVILWMSLIDVLYQISLPFLETFIINPNSENSIQENECLLGLNFSAKNLPLFYIETNIIQVYLPDNTTLTKDALKENGQNIQEENEKADVLLLQLDCVTLTSQVENPLPRIILDSDIYTSALNSKTISLPGAAVEDRQYQMDVYGLTLGTISGNNIVRQNDLKKDIVSHYPLTMGENPALEWNIGVIPENRSFAKDSVVVTPIISPLNIRVAIAPAIVCEALSKESEKILVAGISSEVSVTSEVCLYLNIHQTCIMYSLLKSNLDFVSDIFDAVFHNSETSTEQSSTPIKCNINSQKHNFYASSVFSSDSSNVHGNFNISNEISQHNFVPFELLITAGTVSVMLFYYENDCKSFKKETTDVKSISAAECTLCDNSSECHIKEHNFSLEMEDKQKKISSSQNVPLIPLHPFLCLTITQPHSYLLCHPSSQKFESSCFDLQLYGSPADFVVERPHKSCSPMNDDFTYPYLETKPGEPHQKTGIPPAFLTITCTDIFSSQANIKISVERPMKLNFRTSMGEAILTFMQCFQEKFTNLNTSVGHKFSSNSKENSYSNMKTWTYFTNMTICTSQIMLEFTPVLTDNSEKLIISASSVKIETNVETFKDEIKCLDLNLNVSSFILQILNSGQVWNIFKPLTFSTMLKYHLKPCLQIELCIFGESLLLNISVYHILIMKRLIEAISMHIQRNFENLNKIFRSDEEFDCVTSNIVDNKKRMYWNDDLRKGAFQFIQADESRECQPKAHEIVFSRSSANEPASMTWRYPEPRALTKIEVSPVPLQCDDEGCKKVITCYLQYWNSTYQEYVNFYDFVLSETEQFNLNLPDLNSDSVAVSNKWRVLLDCGSYIDDDGILEKENPYLSPLALAACMSIDSCFDPNLVPILQTTTSFELVKITFYNIFEKSGCSPKLYPFEFDDESPLIQEFSVLSFINPSFTSMKRGSKLKGELSSGVTWEILEYRNLTMLPVISPVDILINATVDLDKENVPIFDMEIVLNPCFIRLSQSIVHTLTYTMHSISQEFRTHFLKTNCSEYMLPNYYIICNNLEERIRFGQAGTEENIILSPLKMHAYSWWCHKSKQVLWISVGSLCWKWSEEFNIDTEGMIIVQLDNNISAIIRITQLSNFQMRVIIDGQFKIHSQLSYPIQIRCEFPIFVPEESKVTNLFLTKSLAPRRSSPAFLLSAEQCKSMRLSITGILDSQLWSESICVGGNILLEIPWKAPGKYQSVWCQVLKRKISSVSNYVAVFISPLFTLRSNLPMPVKVTVSSEDQEELYDLELIGQGHEKNIFKSSNKQNKLQLNFQSKTDIQISVPSFSISSSDLNQILLKPFDKHECLHDYCFNMQPVNHKLWPYSFLERPSHSQIYLNALYPCSDKHCDIVPAVASDNVSCKLKIDLSQRWPGLNTILYDLKPHMILLNRLRTDLFLFNENGMEWMLPPNSMAIPSQPHESFRLSILEQGEFFYSSTLVVEEDYNAESLPEKEDVDIASFCFNTAQKIPQTGSINVLIKIQMDKQKVFLFKLHSEIQENMIVVTAFPIVTLFCEANIELLFALSCSADNAKNLPSTWNNPTVVFKNTANMCHPLLVWQTRSDILSSETLVILDYYISISVPSSGVWSNPVYFHPHLDENNRHSVSVPFKCDEKFTTTIPLVITSHRRNGMLFLIIDMDPCPLLLLHNRTNMNIFFGQSVNSDGKSDSKSVFEEFQKHEIVPVVSPGCSAHYSFPLLQKQFPCVPDKLSLLCFGLKEEPSQNFVWSIPFKISMDKQFVHILGVCDFMVCSERIGHTVNLYIDPVNRIEVTANEVRSRIALATNTNVNSEKKEIVKSKDPGIKKKNEMKVKNKSIPTSMKRPKQFSSSSIMLSHIYFFNIRIIHVSLILCDEFQERNKSIEVLRLNIDNVILHSRPQNDTNCKLQDISLCFEHIQLDNQLNEEGNVVYDFPVVLHRHIRKEDTTKSDVHHNVFLPNKIRENSMFILNAIIELPNEECKSIVVQSINVELLPISLNLEDVFYYKVMNLFKTYIPMNFHQHMPHWCDIYVPKDTRYISSILMHPVHFQRIVFNIQEISLSLHASLKLYLSLEHSLLCFQPFEREEIFTSHYEIGRMIVIHYVTGALFRAGWVVGSLDLLGNPAGFARAVSAGMSDFVYLPYKGLLHGPRAFVSGLTNGAISLFTQISSGAITCMASLASSISKNMDFLCLDGEHLARQELVRRHLPEGISDGLAQGLSAFGLSVLGAVAGLVDHPLQALVSPSTPLKTATGVVGGLGKGIVGVFTKPIGGAAELLSQAGYGLLHGAGWLNPPKRQYQPVIMSLEMVSSSVVKYVCKVALCQSFGDVLLSVEATYVNEKGEYEKNILLLTSEALCILTEDEVTLQRTFALTEIRCKKSDSDQSTLVIIPCCVNRKQLFLESGDALDRVAEYVKKNREDICNDPENPSMCQENVSESFKSSSSTHVFFLYPKDRNLFLTLFNYAKSKALHKGF</sequence>
<feature type="region of interest" description="Disordered" evidence="2">
    <location>
        <begin position="101"/>
        <end position="123"/>
    </location>
</feature>
<accession>A0A8X6R1W6</accession>
<comment type="caution">
    <text evidence="4">The sequence shown here is derived from an EMBL/GenBank/DDBJ whole genome shotgun (WGS) entry which is preliminary data.</text>
</comment>
<name>A0A8X6R1W6_NEPPI</name>
<dbReference type="InterPro" id="IPR039782">
    <property type="entry name" value="VPS13B"/>
</dbReference>
<keyword evidence="1" id="KW-0813">Transport</keyword>
<evidence type="ECO:0000259" key="3">
    <source>
        <dbReference type="Pfam" id="PF12624"/>
    </source>
</evidence>
<evidence type="ECO:0000313" key="5">
    <source>
        <dbReference type="Proteomes" id="UP000887013"/>
    </source>
</evidence>